<gene>
    <name evidence="4" type="ORF">VTK73DRAFT_2846</name>
</gene>
<accession>A0ABR3X229</accession>
<dbReference type="SUPFAM" id="SSF52507">
    <property type="entry name" value="Homo-oligomeric flavin-containing Cys decarboxylases, HFCD"/>
    <property type="match status" value="1"/>
</dbReference>
<comment type="caution">
    <text evidence="4">The sequence shown here is derived from an EMBL/GenBank/DDBJ whole genome shotgun (WGS) entry which is preliminary data.</text>
</comment>
<organism evidence="4 5">
    <name type="scientific">Phialemonium thermophilum</name>
    <dbReference type="NCBI Taxonomy" id="223376"/>
    <lineage>
        <taxon>Eukaryota</taxon>
        <taxon>Fungi</taxon>
        <taxon>Dikarya</taxon>
        <taxon>Ascomycota</taxon>
        <taxon>Pezizomycotina</taxon>
        <taxon>Sordariomycetes</taxon>
        <taxon>Sordariomycetidae</taxon>
        <taxon>Cephalothecales</taxon>
        <taxon>Cephalothecaceae</taxon>
        <taxon>Phialemonium</taxon>
    </lineage>
</organism>
<dbReference type="Proteomes" id="UP001586593">
    <property type="component" value="Unassembled WGS sequence"/>
</dbReference>
<name>A0ABR3X229_9PEZI</name>
<feature type="domain" description="Flavoprotein" evidence="3">
    <location>
        <begin position="25"/>
        <end position="232"/>
    </location>
</feature>
<protein>
    <recommendedName>
        <fullName evidence="3">Flavoprotein domain-containing protein</fullName>
    </recommendedName>
</protein>
<dbReference type="EMBL" id="JAZHXJ010000183">
    <property type="protein sequence ID" value="KAL1870003.1"/>
    <property type="molecule type" value="Genomic_DNA"/>
</dbReference>
<dbReference type="Pfam" id="PF02441">
    <property type="entry name" value="Flavoprotein"/>
    <property type="match status" value="1"/>
</dbReference>
<sequence>MTTREATPPSPATAVASSLHDGKVHLLLAASGSVATIKLPLIIAAFSKYPNLSIRVVLTNAATRFLTGQTPEQPTVASLSSLPNVDGVYVDGDEWSQPWTRGAAILHIELRRWAHLMVICPMSANLLAKVTNGLSDDLLTNTVRAWDTTGLIDGRVNGQKKRILAAPAMNTAMWEHPITKRQIRVLEEDWGVQGDGDGWFEVLRPQEKILACGDTGNGAMMEWQKIVEVIKARLGLS</sequence>
<dbReference type="Gene3D" id="3.40.50.1950">
    <property type="entry name" value="Flavin prenyltransferase-like"/>
    <property type="match status" value="1"/>
</dbReference>
<keyword evidence="1" id="KW-0173">Coenzyme A biosynthesis</keyword>
<dbReference type="PANTHER" id="PTHR14359">
    <property type="entry name" value="HOMO-OLIGOMERIC FLAVIN CONTAINING CYS DECARBOXYLASE FAMILY"/>
    <property type="match status" value="1"/>
</dbReference>
<evidence type="ECO:0000313" key="5">
    <source>
        <dbReference type="Proteomes" id="UP001586593"/>
    </source>
</evidence>
<dbReference type="InterPro" id="IPR036551">
    <property type="entry name" value="Flavin_trans-like"/>
</dbReference>
<reference evidence="4 5" key="1">
    <citation type="journal article" date="2024" name="Commun. Biol.">
        <title>Comparative genomic analysis of thermophilic fungi reveals convergent evolutionary adaptations and gene losses.</title>
        <authorList>
            <person name="Steindorff A.S."/>
            <person name="Aguilar-Pontes M.V."/>
            <person name="Robinson A.J."/>
            <person name="Andreopoulos B."/>
            <person name="LaButti K."/>
            <person name="Kuo A."/>
            <person name="Mondo S."/>
            <person name="Riley R."/>
            <person name="Otillar R."/>
            <person name="Haridas S."/>
            <person name="Lipzen A."/>
            <person name="Grimwood J."/>
            <person name="Schmutz J."/>
            <person name="Clum A."/>
            <person name="Reid I.D."/>
            <person name="Moisan M.C."/>
            <person name="Butler G."/>
            <person name="Nguyen T.T.M."/>
            <person name="Dewar K."/>
            <person name="Conant G."/>
            <person name="Drula E."/>
            <person name="Henrissat B."/>
            <person name="Hansel C."/>
            <person name="Singer S."/>
            <person name="Hutchinson M.I."/>
            <person name="de Vries R.P."/>
            <person name="Natvig D.O."/>
            <person name="Powell A.J."/>
            <person name="Tsang A."/>
            <person name="Grigoriev I.V."/>
        </authorList>
    </citation>
    <scope>NUCLEOTIDE SEQUENCE [LARGE SCALE GENOMIC DNA]</scope>
    <source>
        <strain evidence="4 5">ATCC 24622</strain>
    </source>
</reference>
<comment type="similarity">
    <text evidence="2">Belongs to the HFCD (homooligomeric flavin containing Cys decarboxylase) superfamily.</text>
</comment>
<evidence type="ECO:0000313" key="4">
    <source>
        <dbReference type="EMBL" id="KAL1870003.1"/>
    </source>
</evidence>
<dbReference type="InterPro" id="IPR003382">
    <property type="entry name" value="Flavoprotein"/>
</dbReference>
<keyword evidence="5" id="KW-1185">Reference proteome</keyword>
<evidence type="ECO:0000256" key="1">
    <source>
        <dbReference type="ARBA" id="ARBA00022993"/>
    </source>
</evidence>
<evidence type="ECO:0000256" key="2">
    <source>
        <dbReference type="ARBA" id="ARBA00038350"/>
    </source>
</evidence>
<proteinExistence type="inferred from homology"/>
<evidence type="ECO:0000259" key="3">
    <source>
        <dbReference type="Pfam" id="PF02441"/>
    </source>
</evidence>
<dbReference type="PANTHER" id="PTHR14359:SF6">
    <property type="entry name" value="PHOSPHOPANTOTHENOYLCYSTEINE DECARBOXYLASE"/>
    <property type="match status" value="1"/>
</dbReference>